<reference evidence="1" key="1">
    <citation type="submission" date="2019-04" db="EMBL/GenBank/DDBJ databases">
        <title>Microbes associate with the intestines of laboratory mice.</title>
        <authorList>
            <person name="Navarre W."/>
            <person name="Wong E."/>
            <person name="Huang K."/>
            <person name="Tropini C."/>
            <person name="Ng K."/>
            <person name="Yu B."/>
        </authorList>
    </citation>
    <scope>NUCLEOTIDE SEQUENCE</scope>
    <source>
        <strain evidence="1">NM01_1-7b</strain>
    </source>
</reference>
<evidence type="ECO:0000313" key="2">
    <source>
        <dbReference type="Proteomes" id="UP000304953"/>
    </source>
</evidence>
<sequence>MEIFYERIYSVAKEYGCLILGCNTIGHLGAGMMHLHRTGDDTSGLHWDLTRRNGVNALAFRMPQHGIFFDIDADCVGFTEKIGWKWNRQWTKLLAHSGTSLFLSVEPGLPSEEEEEELKSYMKTAAEYHEPAKPLDWEDTACPACWEIDGEQKKFEWYTPKGILYGDF</sequence>
<name>A0AC61RZ60_9FIRM</name>
<protein>
    <submittedName>
        <fullName evidence="1">Uncharacterized protein</fullName>
    </submittedName>
</protein>
<dbReference type="Proteomes" id="UP000304953">
    <property type="component" value="Unassembled WGS sequence"/>
</dbReference>
<evidence type="ECO:0000313" key="1">
    <source>
        <dbReference type="EMBL" id="TGY97081.1"/>
    </source>
</evidence>
<accession>A0AC61RZ60</accession>
<organism evidence="1 2">
    <name type="scientific">Petralouisia muris</name>
    <dbReference type="NCBI Taxonomy" id="3032872"/>
    <lineage>
        <taxon>Bacteria</taxon>
        <taxon>Bacillati</taxon>
        <taxon>Bacillota</taxon>
        <taxon>Clostridia</taxon>
        <taxon>Lachnospirales</taxon>
        <taxon>Lachnospiraceae</taxon>
        <taxon>Petralouisia</taxon>
    </lineage>
</organism>
<keyword evidence="2" id="KW-1185">Reference proteome</keyword>
<proteinExistence type="predicted"/>
<comment type="caution">
    <text evidence="1">The sequence shown here is derived from an EMBL/GenBank/DDBJ whole genome shotgun (WGS) entry which is preliminary data.</text>
</comment>
<dbReference type="EMBL" id="SRYA01000010">
    <property type="protein sequence ID" value="TGY97081.1"/>
    <property type="molecule type" value="Genomic_DNA"/>
</dbReference>
<gene>
    <name evidence="1" type="ORF">E5329_06425</name>
</gene>